<keyword evidence="9" id="KW-1185">Reference proteome</keyword>
<dbReference type="RefSeq" id="WP_127163072.1">
    <property type="nucleotide sequence ID" value="NZ_CP029822.1"/>
</dbReference>
<feature type="transmembrane region" description="Helical" evidence="7">
    <location>
        <begin position="177"/>
        <end position="198"/>
    </location>
</feature>
<dbReference type="EMBL" id="CP029822">
    <property type="protein sequence ID" value="AZS50599.1"/>
    <property type="molecule type" value="Genomic_DNA"/>
</dbReference>
<dbReference type="PANTHER" id="PTHR36838:SF1">
    <property type="entry name" value="SLR1864 PROTEIN"/>
    <property type="match status" value="1"/>
</dbReference>
<dbReference type="GO" id="GO:0055085">
    <property type="term" value="P:transmembrane transport"/>
    <property type="evidence" value="ECO:0007669"/>
    <property type="project" value="InterPro"/>
</dbReference>
<keyword evidence="4 7" id="KW-0812">Transmembrane</keyword>
<organism evidence="8 9">
    <name type="scientific">Entomomonas moraniae</name>
    <dbReference type="NCBI Taxonomy" id="2213226"/>
    <lineage>
        <taxon>Bacteria</taxon>
        <taxon>Pseudomonadati</taxon>
        <taxon>Pseudomonadota</taxon>
        <taxon>Gammaproteobacteria</taxon>
        <taxon>Pseudomonadales</taxon>
        <taxon>Pseudomonadaceae</taxon>
        <taxon>Entomomonas</taxon>
    </lineage>
</organism>
<evidence type="ECO:0000313" key="9">
    <source>
        <dbReference type="Proteomes" id="UP000273143"/>
    </source>
</evidence>
<evidence type="ECO:0000256" key="7">
    <source>
        <dbReference type="SAM" id="Phobius"/>
    </source>
</evidence>
<evidence type="ECO:0000256" key="1">
    <source>
        <dbReference type="ARBA" id="ARBA00004141"/>
    </source>
</evidence>
<evidence type="ECO:0000256" key="3">
    <source>
        <dbReference type="ARBA" id="ARBA00022475"/>
    </source>
</evidence>
<reference evidence="9" key="1">
    <citation type="submission" date="2018-06" db="EMBL/GenBank/DDBJ databases">
        <title>Complete genome of Pseudomonas insecticola strain QZS01.</title>
        <authorList>
            <person name="Wang J."/>
            <person name="Su Q."/>
        </authorList>
    </citation>
    <scope>NUCLEOTIDE SEQUENCE [LARGE SCALE GENOMIC DNA]</scope>
    <source>
        <strain evidence="9">QZS01</strain>
    </source>
</reference>
<dbReference type="AlphaFoldDB" id="A0A3Q9JIW8"/>
<comment type="subcellular location">
    <subcellularLocation>
        <location evidence="1">Membrane</location>
        <topology evidence="1">Multi-pass membrane protein</topology>
    </subcellularLocation>
</comment>
<feature type="transmembrane region" description="Helical" evidence="7">
    <location>
        <begin position="69"/>
        <end position="90"/>
    </location>
</feature>
<protein>
    <recommendedName>
        <fullName evidence="10">AEC family transporter</fullName>
    </recommendedName>
</protein>
<evidence type="ECO:0000256" key="2">
    <source>
        <dbReference type="ARBA" id="ARBA00022448"/>
    </source>
</evidence>
<feature type="transmembrane region" description="Helical" evidence="7">
    <location>
        <begin position="131"/>
        <end position="156"/>
    </location>
</feature>
<feature type="transmembrane region" description="Helical" evidence="7">
    <location>
        <begin position="238"/>
        <end position="260"/>
    </location>
</feature>
<gene>
    <name evidence="8" type="ORF">DM558_07315</name>
</gene>
<feature type="transmembrane region" description="Helical" evidence="7">
    <location>
        <begin position="272"/>
        <end position="289"/>
    </location>
</feature>
<dbReference type="Proteomes" id="UP000273143">
    <property type="component" value="Chromosome"/>
</dbReference>
<proteinExistence type="predicted"/>
<evidence type="ECO:0008006" key="10">
    <source>
        <dbReference type="Google" id="ProtNLM"/>
    </source>
</evidence>
<name>A0A3Q9JIW8_9GAMM</name>
<dbReference type="PANTHER" id="PTHR36838">
    <property type="entry name" value="AUXIN EFFLUX CARRIER FAMILY PROTEIN"/>
    <property type="match status" value="1"/>
</dbReference>
<feature type="transmembrane region" description="Helical" evidence="7">
    <location>
        <begin position="301"/>
        <end position="320"/>
    </location>
</feature>
<dbReference type="InterPro" id="IPR004776">
    <property type="entry name" value="Mem_transp_PIN-like"/>
</dbReference>
<feature type="transmembrane region" description="Helical" evidence="7">
    <location>
        <begin position="43"/>
        <end position="63"/>
    </location>
</feature>
<keyword evidence="3" id="KW-1003">Cell membrane</keyword>
<feature type="transmembrane region" description="Helical" evidence="7">
    <location>
        <begin position="102"/>
        <end position="125"/>
    </location>
</feature>
<evidence type="ECO:0000256" key="4">
    <source>
        <dbReference type="ARBA" id="ARBA00022692"/>
    </source>
</evidence>
<evidence type="ECO:0000256" key="5">
    <source>
        <dbReference type="ARBA" id="ARBA00022989"/>
    </source>
</evidence>
<sequence>MGHIFQSAGVVIPIIFVLAFGFWAGKKRFFGTEGNPIHTINELVLNFALPPALFVGTVTVSRAKLLEELPLFFALLVCLLLAFAFGFFLTKLLFKRSVIESAIAGLAVSFSAGPFYGPALLGALYGVESGVAVSIISVVINVFLVPLATIIIKINLGENSGQRYTIGKLLGESIYQAIFKTPFVWAPLLAFILVFLNIPMPAVVLHSLELIGKATAGLAVFVAGMTIAANKFKFTGEVLLIAMLKNIGLPLLFLGVAFIFHMTKGSIVFNEGLLLAALPSGPMIVLLATRYQKYQQQASSILAVSTVGMLITVTALVTLLT</sequence>
<evidence type="ECO:0000256" key="6">
    <source>
        <dbReference type="ARBA" id="ARBA00023136"/>
    </source>
</evidence>
<dbReference type="GO" id="GO:0016020">
    <property type="term" value="C:membrane"/>
    <property type="evidence" value="ECO:0007669"/>
    <property type="project" value="UniProtKB-SubCell"/>
</dbReference>
<keyword evidence="5 7" id="KW-1133">Transmembrane helix</keyword>
<evidence type="ECO:0000313" key="8">
    <source>
        <dbReference type="EMBL" id="AZS50599.1"/>
    </source>
</evidence>
<accession>A0A3Q9JIW8</accession>
<feature type="transmembrane region" description="Helical" evidence="7">
    <location>
        <begin position="6"/>
        <end position="23"/>
    </location>
</feature>
<keyword evidence="6 7" id="KW-0472">Membrane</keyword>
<feature type="transmembrane region" description="Helical" evidence="7">
    <location>
        <begin position="210"/>
        <end position="229"/>
    </location>
</feature>
<dbReference type="Pfam" id="PF03547">
    <property type="entry name" value="Mem_trans"/>
    <property type="match status" value="1"/>
</dbReference>
<keyword evidence="2" id="KW-0813">Transport</keyword>
<dbReference type="KEGG" id="emo:DM558_07315"/>